<dbReference type="Proteomes" id="UP000530424">
    <property type="component" value="Unassembled WGS sequence"/>
</dbReference>
<evidence type="ECO:0000313" key="3">
    <source>
        <dbReference type="EMBL" id="NYJ00487.1"/>
    </source>
</evidence>
<dbReference type="PANTHER" id="PTHR14859">
    <property type="entry name" value="CALCOFLUOR WHITE HYPERSENSITIVE PROTEIN PRECURSOR"/>
    <property type="match status" value="1"/>
</dbReference>
<dbReference type="EMBL" id="JACCFP010000001">
    <property type="protein sequence ID" value="NYJ00487.1"/>
    <property type="molecule type" value="Genomic_DNA"/>
</dbReference>
<dbReference type="InterPro" id="IPR005135">
    <property type="entry name" value="Endo/exonuclease/phosphatase"/>
</dbReference>
<gene>
    <name evidence="3" type="ORF">HNR19_001185</name>
</gene>
<feature type="transmembrane region" description="Helical" evidence="1">
    <location>
        <begin position="17"/>
        <end position="37"/>
    </location>
</feature>
<dbReference type="GO" id="GO:0016020">
    <property type="term" value="C:membrane"/>
    <property type="evidence" value="ECO:0007669"/>
    <property type="project" value="GOC"/>
</dbReference>
<keyword evidence="3" id="KW-0540">Nuclease</keyword>
<evidence type="ECO:0000259" key="2">
    <source>
        <dbReference type="Pfam" id="PF03372"/>
    </source>
</evidence>
<dbReference type="PANTHER" id="PTHR14859:SF15">
    <property type="entry name" value="ENDONUCLEASE_EXONUCLEASE_PHOSPHATASE DOMAIN-CONTAINING PROTEIN"/>
    <property type="match status" value="1"/>
</dbReference>
<keyword evidence="1" id="KW-0812">Transmembrane</keyword>
<dbReference type="AlphaFoldDB" id="A0A853C007"/>
<sequence>MAGQAGSHRAPAEQSPLLLILGFVLVAGLLFGLFKVVDPGGGDAEPTAAIVSETTTSATTTAPTTEPEAKVQQGLTLEPVPAPVCEDVQVETEITVLSYNIKSARIGGGIGAYLGVIANSGADVVLLQEVDKFRHTSNQIDQAGWLADNLGGWYDAFGANVDYGGGLYGTAIISRYPILSSENTHLPNGPGGQQRGLLHAVIDVDGVEVSLYNTHLQNKIDYLKVAQARAIAPIIAADDRPRILGGDFNSMVGDTPLSTIIGGAGMTDTWGAVGIGSGLTHPSSNPRGRIDLLLHGGDGITAISSDVLPATNSDHRAVRATYAVDGVAAKVCGDLYG</sequence>
<feature type="domain" description="Endonuclease/exonuclease/phosphatase" evidence="2">
    <location>
        <begin position="113"/>
        <end position="315"/>
    </location>
</feature>
<dbReference type="GO" id="GO:0004527">
    <property type="term" value="F:exonuclease activity"/>
    <property type="evidence" value="ECO:0007669"/>
    <property type="project" value="UniProtKB-KW"/>
</dbReference>
<dbReference type="GO" id="GO:0004519">
    <property type="term" value="F:endonuclease activity"/>
    <property type="evidence" value="ECO:0007669"/>
    <property type="project" value="UniProtKB-KW"/>
</dbReference>
<keyword evidence="3" id="KW-0255">Endonuclease</keyword>
<reference evidence="3 4" key="1">
    <citation type="submission" date="2020-07" db="EMBL/GenBank/DDBJ databases">
        <title>Sequencing the genomes of 1000 actinobacteria strains.</title>
        <authorList>
            <person name="Klenk H.-P."/>
        </authorList>
    </citation>
    <scope>NUCLEOTIDE SEQUENCE [LARGE SCALE GENOMIC DNA]</scope>
    <source>
        <strain evidence="3 4">DSM 103833</strain>
    </source>
</reference>
<dbReference type="GO" id="GO:0006506">
    <property type="term" value="P:GPI anchor biosynthetic process"/>
    <property type="evidence" value="ECO:0007669"/>
    <property type="project" value="TreeGrafter"/>
</dbReference>
<keyword evidence="1" id="KW-1133">Transmembrane helix</keyword>
<dbReference type="Gene3D" id="3.60.10.10">
    <property type="entry name" value="Endonuclease/exonuclease/phosphatase"/>
    <property type="match status" value="1"/>
</dbReference>
<keyword evidence="3" id="KW-0378">Hydrolase</keyword>
<keyword evidence="4" id="KW-1185">Reference proteome</keyword>
<protein>
    <submittedName>
        <fullName evidence="3">Endonuclease/exonuclease/phosphatase family metal-dependent hydrolase</fullName>
    </submittedName>
</protein>
<dbReference type="InterPro" id="IPR036691">
    <property type="entry name" value="Endo/exonu/phosph_ase_sf"/>
</dbReference>
<dbReference type="InterPro" id="IPR051916">
    <property type="entry name" value="GPI-anchor_lipid_remodeler"/>
</dbReference>
<dbReference type="SUPFAM" id="SSF56219">
    <property type="entry name" value="DNase I-like"/>
    <property type="match status" value="1"/>
</dbReference>
<name>A0A853C007_9ACTN</name>
<evidence type="ECO:0000313" key="4">
    <source>
        <dbReference type="Proteomes" id="UP000530424"/>
    </source>
</evidence>
<organism evidence="3 4">
    <name type="scientific">Nocardioides thalensis</name>
    <dbReference type="NCBI Taxonomy" id="1914755"/>
    <lineage>
        <taxon>Bacteria</taxon>
        <taxon>Bacillati</taxon>
        <taxon>Actinomycetota</taxon>
        <taxon>Actinomycetes</taxon>
        <taxon>Propionibacteriales</taxon>
        <taxon>Nocardioidaceae</taxon>
        <taxon>Nocardioides</taxon>
    </lineage>
</organism>
<dbReference type="Pfam" id="PF03372">
    <property type="entry name" value="Exo_endo_phos"/>
    <property type="match status" value="1"/>
</dbReference>
<comment type="caution">
    <text evidence="3">The sequence shown here is derived from an EMBL/GenBank/DDBJ whole genome shotgun (WGS) entry which is preliminary data.</text>
</comment>
<accession>A0A853C007</accession>
<keyword evidence="1" id="KW-0472">Membrane</keyword>
<proteinExistence type="predicted"/>
<dbReference type="RefSeq" id="WP_179667070.1">
    <property type="nucleotide sequence ID" value="NZ_JACCFP010000001.1"/>
</dbReference>
<evidence type="ECO:0000256" key="1">
    <source>
        <dbReference type="SAM" id="Phobius"/>
    </source>
</evidence>
<keyword evidence="3" id="KW-0269">Exonuclease</keyword>